<protein>
    <submittedName>
        <fullName evidence="1">Uncharacterized protein</fullName>
    </submittedName>
</protein>
<accession>A0A381YZA2</accession>
<feature type="non-terminal residue" evidence="1">
    <location>
        <position position="1"/>
    </location>
</feature>
<reference evidence="1" key="1">
    <citation type="submission" date="2018-05" db="EMBL/GenBank/DDBJ databases">
        <authorList>
            <person name="Lanie J.A."/>
            <person name="Ng W.-L."/>
            <person name="Kazmierczak K.M."/>
            <person name="Andrzejewski T.M."/>
            <person name="Davidsen T.M."/>
            <person name="Wayne K.J."/>
            <person name="Tettelin H."/>
            <person name="Glass J.I."/>
            <person name="Rusch D."/>
            <person name="Podicherti R."/>
            <person name="Tsui H.-C.T."/>
            <person name="Winkler M.E."/>
        </authorList>
    </citation>
    <scope>NUCLEOTIDE SEQUENCE</scope>
</reference>
<name>A0A381YZA2_9ZZZZ</name>
<sequence>TADILANAVEVYSNSLKRQKFISEARSIFFKINREASWQKNFSAFSGSNNKKLNIFSVDGKNINYEIKNTNKIIQNNNQVPGANDEVLTNKIDYSNSTIYYLNHQGNGIDIASQLEDIKSLKFDFQFSIDGDSIRLQSQTLPYNLHIGRAMSYHE</sequence>
<proteinExistence type="predicted"/>
<evidence type="ECO:0000313" key="1">
    <source>
        <dbReference type="EMBL" id="SVA81981.1"/>
    </source>
</evidence>
<organism evidence="1">
    <name type="scientific">marine metagenome</name>
    <dbReference type="NCBI Taxonomy" id="408172"/>
    <lineage>
        <taxon>unclassified sequences</taxon>
        <taxon>metagenomes</taxon>
        <taxon>ecological metagenomes</taxon>
    </lineage>
</organism>
<dbReference type="EMBL" id="UINC01019368">
    <property type="protein sequence ID" value="SVA81981.1"/>
    <property type="molecule type" value="Genomic_DNA"/>
</dbReference>
<dbReference type="AlphaFoldDB" id="A0A381YZA2"/>
<gene>
    <name evidence="1" type="ORF">METZ01_LOCUS134835</name>
</gene>